<organism evidence="1 2">
    <name type="scientific">Protopolystoma xenopodis</name>
    <dbReference type="NCBI Taxonomy" id="117903"/>
    <lineage>
        <taxon>Eukaryota</taxon>
        <taxon>Metazoa</taxon>
        <taxon>Spiralia</taxon>
        <taxon>Lophotrochozoa</taxon>
        <taxon>Platyhelminthes</taxon>
        <taxon>Monogenea</taxon>
        <taxon>Polyopisthocotylea</taxon>
        <taxon>Polystomatidea</taxon>
        <taxon>Polystomatidae</taxon>
        <taxon>Protopolystoma</taxon>
    </lineage>
</organism>
<evidence type="ECO:0000313" key="2">
    <source>
        <dbReference type="Proteomes" id="UP000784294"/>
    </source>
</evidence>
<sequence length="166" mass="18655">MSAAINSAETRLSSLGVETEYARQSLEEAKATEQRLAGEQLRLEERIAASRVELERIHSAFQGYSHPGMSGLKFRLRPEASEKADSRVTEQRRVLAGLSEELSRITDSVSQARLAAQQAQVEQAKAEQSLLSLHGQTKSAESERSRVHEEFCPVDQLYLYLEHWTL</sequence>
<keyword evidence="2" id="KW-1185">Reference proteome</keyword>
<dbReference type="EMBL" id="CAAALY010245369">
    <property type="protein sequence ID" value="VEL33211.1"/>
    <property type="molecule type" value="Genomic_DNA"/>
</dbReference>
<name>A0A448XBT5_9PLAT</name>
<evidence type="ECO:0000313" key="1">
    <source>
        <dbReference type="EMBL" id="VEL33211.1"/>
    </source>
</evidence>
<reference evidence="1" key="1">
    <citation type="submission" date="2018-11" db="EMBL/GenBank/DDBJ databases">
        <authorList>
            <consortium name="Pathogen Informatics"/>
        </authorList>
    </citation>
    <scope>NUCLEOTIDE SEQUENCE</scope>
</reference>
<comment type="caution">
    <text evidence="1">The sequence shown here is derived from an EMBL/GenBank/DDBJ whole genome shotgun (WGS) entry which is preliminary data.</text>
</comment>
<accession>A0A448XBT5</accession>
<dbReference type="Proteomes" id="UP000784294">
    <property type="component" value="Unassembled WGS sequence"/>
</dbReference>
<protein>
    <submittedName>
        <fullName evidence="1">Uncharacterized protein</fullName>
    </submittedName>
</protein>
<proteinExistence type="predicted"/>
<gene>
    <name evidence="1" type="ORF">PXEA_LOCUS26651</name>
</gene>
<dbReference type="AlphaFoldDB" id="A0A448XBT5"/>